<dbReference type="RefSeq" id="XP_013908207.1">
    <property type="nucleotide sequence ID" value="XM_014052732.1"/>
</dbReference>
<feature type="compositionally biased region" description="Low complexity" evidence="1">
    <location>
        <begin position="272"/>
        <end position="288"/>
    </location>
</feature>
<dbReference type="Proteomes" id="UP000504617">
    <property type="component" value="Unplaced"/>
</dbReference>
<dbReference type="GO" id="GO:0031410">
    <property type="term" value="C:cytoplasmic vesicle"/>
    <property type="evidence" value="ECO:0007669"/>
    <property type="project" value="TreeGrafter"/>
</dbReference>
<dbReference type="KEGG" id="tsr:106538283"/>
<evidence type="ECO:0000256" key="1">
    <source>
        <dbReference type="SAM" id="MobiDB-lite"/>
    </source>
</evidence>
<proteinExistence type="predicted"/>
<sequence length="400" mass="45394">MEFYGKNDLTLGVFLERYCFRPSYQCPNMFCETPMVHHIRRFVHGQGCVQIILKELDSPVPGYQHTILTYSWCRVCKQVRGGSQLSFSRVSYSAIRLLEVCVPHPKIYIKRQLPLKITMLQDLKDFSQKISQVYIAVDERLTSLKTDTFSKTREEKMEDLFAQKEMEEVEFRNWIEKIQARMLSSSLDTPQQLHSISESLIAKKQSLCEMLQAWNNRLQDLFQQEKGRKRPSVPPSPGRLRQGEENKISSMDASPRNVSPALQNGDKEDRFLTTLSSQSSTSSSLLQLPTPPEVVSDQLTGGPTFGNVLSDPDAAGSSEDVFDGHLLGSMDSQVKEKSTMKAILANLLPGNSYNPIPSPFEPDKHYLMYEHERVPIAVCEKEPSSIIAFALRYVSICICI</sequence>
<evidence type="ECO:0000313" key="2">
    <source>
        <dbReference type="Proteomes" id="UP000504617"/>
    </source>
</evidence>
<dbReference type="PANTHER" id="PTHR46715:SF1">
    <property type="entry name" value="1-PHOSPHATIDYLINOSITOL 3-PHOSPHATE 5-KINASE"/>
    <property type="match status" value="1"/>
</dbReference>
<dbReference type="GO" id="GO:1903426">
    <property type="term" value="P:regulation of reactive oxygen species biosynthetic process"/>
    <property type="evidence" value="ECO:0007669"/>
    <property type="project" value="TreeGrafter"/>
</dbReference>
<dbReference type="PANTHER" id="PTHR46715">
    <property type="entry name" value="1-PHOSPHATIDYLINOSITOL 3-PHOSPHATE 5-KINASE"/>
    <property type="match status" value="1"/>
</dbReference>
<gene>
    <name evidence="3" type="primary">LOC106538283</name>
</gene>
<dbReference type="GO" id="GO:0052810">
    <property type="term" value="F:1-phosphatidylinositol-5-kinase activity"/>
    <property type="evidence" value="ECO:0007669"/>
    <property type="project" value="TreeGrafter"/>
</dbReference>
<accession>A0A6I9X2Z2</accession>
<protein>
    <submittedName>
        <fullName evidence="3">1-phosphatidylinositol 3-phosphate 5-kinase-like</fullName>
    </submittedName>
</protein>
<name>A0A6I9X2Z2_9SAUR</name>
<feature type="compositionally biased region" description="Polar residues" evidence="1">
    <location>
        <begin position="248"/>
        <end position="262"/>
    </location>
</feature>
<dbReference type="GO" id="GO:0090385">
    <property type="term" value="P:phagosome-lysosome fusion"/>
    <property type="evidence" value="ECO:0007669"/>
    <property type="project" value="TreeGrafter"/>
</dbReference>
<dbReference type="AlphaFoldDB" id="A0A6I9X2Z2"/>
<keyword evidence="2" id="KW-1185">Reference proteome</keyword>
<reference evidence="3" key="1">
    <citation type="submission" date="2025-08" db="UniProtKB">
        <authorList>
            <consortium name="RefSeq"/>
        </authorList>
    </citation>
    <scope>IDENTIFICATION</scope>
    <source>
        <tissue evidence="3">Skeletal muscle</tissue>
    </source>
</reference>
<dbReference type="GO" id="GO:0000285">
    <property type="term" value="F:1-phosphatidylinositol-3-phosphate 5-kinase activity"/>
    <property type="evidence" value="ECO:0007669"/>
    <property type="project" value="InterPro"/>
</dbReference>
<dbReference type="GO" id="GO:0032438">
    <property type="term" value="P:melanosome organization"/>
    <property type="evidence" value="ECO:0007669"/>
    <property type="project" value="TreeGrafter"/>
</dbReference>
<dbReference type="GO" id="GO:0030593">
    <property type="term" value="P:neutrophil chemotaxis"/>
    <property type="evidence" value="ECO:0007669"/>
    <property type="project" value="TreeGrafter"/>
</dbReference>
<feature type="region of interest" description="Disordered" evidence="1">
    <location>
        <begin position="222"/>
        <end position="295"/>
    </location>
</feature>
<dbReference type="GO" id="GO:0012506">
    <property type="term" value="C:vesicle membrane"/>
    <property type="evidence" value="ECO:0007669"/>
    <property type="project" value="TreeGrafter"/>
</dbReference>
<dbReference type="GeneID" id="106538283"/>
<dbReference type="InterPro" id="IPR043548">
    <property type="entry name" value="PIKfyve"/>
</dbReference>
<dbReference type="OrthoDB" id="158357at2759"/>
<organism evidence="2 3">
    <name type="scientific">Thamnophis sirtalis</name>
    <dbReference type="NCBI Taxonomy" id="35019"/>
    <lineage>
        <taxon>Eukaryota</taxon>
        <taxon>Metazoa</taxon>
        <taxon>Chordata</taxon>
        <taxon>Craniata</taxon>
        <taxon>Vertebrata</taxon>
        <taxon>Euteleostomi</taxon>
        <taxon>Lepidosauria</taxon>
        <taxon>Squamata</taxon>
        <taxon>Bifurcata</taxon>
        <taxon>Unidentata</taxon>
        <taxon>Episquamata</taxon>
        <taxon>Toxicofera</taxon>
        <taxon>Serpentes</taxon>
        <taxon>Colubroidea</taxon>
        <taxon>Colubridae</taxon>
        <taxon>Natricinae</taxon>
        <taxon>Thamnophis</taxon>
    </lineage>
</organism>
<evidence type="ECO:0000313" key="3">
    <source>
        <dbReference type="RefSeq" id="XP_013908207.1"/>
    </source>
</evidence>